<organism evidence="2 3">
    <name type="scientific">Streblomastix strix</name>
    <dbReference type="NCBI Taxonomy" id="222440"/>
    <lineage>
        <taxon>Eukaryota</taxon>
        <taxon>Metamonada</taxon>
        <taxon>Preaxostyla</taxon>
        <taxon>Oxymonadida</taxon>
        <taxon>Streblomastigidae</taxon>
        <taxon>Streblomastix</taxon>
    </lineage>
</organism>
<sequence>MNAAFALGKGGKGANQLQIINVETVFPFDILFPPSQTRDVHSKGPYWVISIMQPHIGWPRYYLTRKQPPQSAQDRGLYPEHKRFLLQYSDILEKWRVKMKERQIQREKERLERELKDKQSGKGRWKSTSPQKSPNANALPLPLQTQQEQDKEIEEPEPLYISDKQGIKGRKVIDHVGEDCATIRIDKVLQPKLTASGQRVYVRGMRMEERKDRGCSNITV</sequence>
<dbReference type="EMBL" id="SNRW01022202">
    <property type="protein sequence ID" value="KAA6363995.1"/>
    <property type="molecule type" value="Genomic_DNA"/>
</dbReference>
<evidence type="ECO:0000313" key="3">
    <source>
        <dbReference type="Proteomes" id="UP000324800"/>
    </source>
</evidence>
<gene>
    <name evidence="2" type="ORF">EZS28_040478</name>
</gene>
<accession>A0A5J4U2Z2</accession>
<feature type="compositionally biased region" description="Basic and acidic residues" evidence="1">
    <location>
        <begin position="111"/>
        <end position="120"/>
    </location>
</feature>
<dbReference type="AlphaFoldDB" id="A0A5J4U2Z2"/>
<dbReference type="Proteomes" id="UP000324800">
    <property type="component" value="Unassembled WGS sequence"/>
</dbReference>
<evidence type="ECO:0000256" key="1">
    <source>
        <dbReference type="SAM" id="MobiDB-lite"/>
    </source>
</evidence>
<reference evidence="2 3" key="1">
    <citation type="submission" date="2019-03" db="EMBL/GenBank/DDBJ databases">
        <title>Single cell metagenomics reveals metabolic interactions within the superorganism composed of flagellate Streblomastix strix and complex community of Bacteroidetes bacteria on its surface.</title>
        <authorList>
            <person name="Treitli S.C."/>
            <person name="Kolisko M."/>
            <person name="Husnik F."/>
            <person name="Keeling P."/>
            <person name="Hampl V."/>
        </authorList>
    </citation>
    <scope>NUCLEOTIDE SEQUENCE [LARGE SCALE GENOMIC DNA]</scope>
    <source>
        <strain evidence="2">ST1C</strain>
    </source>
</reference>
<protein>
    <submittedName>
        <fullName evidence="2">Uncharacterized protein</fullName>
    </submittedName>
</protein>
<feature type="compositionally biased region" description="Polar residues" evidence="1">
    <location>
        <begin position="126"/>
        <end position="136"/>
    </location>
</feature>
<evidence type="ECO:0000313" key="2">
    <source>
        <dbReference type="EMBL" id="KAA6363995.1"/>
    </source>
</evidence>
<feature type="region of interest" description="Disordered" evidence="1">
    <location>
        <begin position="111"/>
        <end position="157"/>
    </location>
</feature>
<name>A0A5J4U2Z2_9EUKA</name>
<proteinExistence type="predicted"/>
<comment type="caution">
    <text evidence="2">The sequence shown here is derived from an EMBL/GenBank/DDBJ whole genome shotgun (WGS) entry which is preliminary data.</text>
</comment>